<dbReference type="OrthoDB" id="640820at2759"/>
<dbReference type="InterPro" id="IPR011141">
    <property type="entry name" value="Polyketide_synthase_type-III"/>
</dbReference>
<dbReference type="GO" id="GO:0030639">
    <property type="term" value="P:polyketide biosynthetic process"/>
    <property type="evidence" value="ECO:0007669"/>
    <property type="project" value="TreeGrafter"/>
</dbReference>
<dbReference type="GO" id="GO:0016747">
    <property type="term" value="F:acyltransferase activity, transferring groups other than amino-acyl groups"/>
    <property type="evidence" value="ECO:0007669"/>
    <property type="project" value="InterPro"/>
</dbReference>
<dbReference type="SUPFAM" id="SSF53901">
    <property type="entry name" value="Thiolase-like"/>
    <property type="match status" value="1"/>
</dbReference>
<dbReference type="Proteomes" id="UP001164776">
    <property type="component" value="Unassembled WGS sequence"/>
</dbReference>
<proteinExistence type="inferred from homology"/>
<protein>
    <recommendedName>
        <fullName evidence="2">Chalcone/stilbene synthase N-terminal domain-containing protein</fullName>
    </recommendedName>
</protein>
<feature type="domain" description="Chalcone/stilbene synthase N-terminal" evidence="2">
    <location>
        <begin position="10"/>
        <end position="229"/>
    </location>
</feature>
<evidence type="ECO:0000259" key="2">
    <source>
        <dbReference type="Pfam" id="PF00195"/>
    </source>
</evidence>
<comment type="similarity">
    <text evidence="1">Belongs to the thiolase-like superfamily. Chalcone/stilbene synthases family.</text>
</comment>
<evidence type="ECO:0000313" key="3">
    <source>
        <dbReference type="EMBL" id="KAJ1256893.1"/>
    </source>
</evidence>
<organism evidence="3 4">
    <name type="scientific">Paspalum vaginatum</name>
    <name type="common">seashore paspalum</name>
    <dbReference type="NCBI Taxonomy" id="158149"/>
    <lineage>
        <taxon>Eukaryota</taxon>
        <taxon>Viridiplantae</taxon>
        <taxon>Streptophyta</taxon>
        <taxon>Embryophyta</taxon>
        <taxon>Tracheophyta</taxon>
        <taxon>Spermatophyta</taxon>
        <taxon>Magnoliopsida</taxon>
        <taxon>Liliopsida</taxon>
        <taxon>Poales</taxon>
        <taxon>Poaceae</taxon>
        <taxon>PACMAD clade</taxon>
        <taxon>Panicoideae</taxon>
        <taxon>Andropogonodae</taxon>
        <taxon>Paspaleae</taxon>
        <taxon>Paspalinae</taxon>
        <taxon>Paspalum</taxon>
    </lineage>
</organism>
<dbReference type="Pfam" id="PF00195">
    <property type="entry name" value="Chal_sti_synt_N"/>
    <property type="match status" value="1"/>
</dbReference>
<keyword evidence="4" id="KW-1185">Reference proteome</keyword>
<gene>
    <name evidence="3" type="ORF">BS78_K276100</name>
</gene>
<dbReference type="AlphaFoldDB" id="A0A9W7XE24"/>
<dbReference type="EMBL" id="MU629460">
    <property type="protein sequence ID" value="KAJ1256893.1"/>
    <property type="molecule type" value="Genomic_DNA"/>
</dbReference>
<dbReference type="PANTHER" id="PTHR11877:SF106">
    <property type="entry name" value="BISDEMETHOXYCURCUMIN SYNTHASE"/>
    <property type="match status" value="1"/>
</dbReference>
<accession>A0A9W7XE24</accession>
<reference evidence="3 4" key="1">
    <citation type="submission" date="2022-10" db="EMBL/GenBank/DDBJ databases">
        <title>WGS assembly of Paspalum vaginatum 540-79.</title>
        <authorList>
            <person name="Sun G."/>
            <person name="Wase N."/>
            <person name="Shu S."/>
            <person name="Jenkins J."/>
            <person name="Zhou B."/>
            <person name="Torres-Rodriguez J."/>
            <person name="Chen C."/>
            <person name="Sandor L."/>
            <person name="Plott C."/>
            <person name="Yoshinga Y."/>
            <person name="Daum C."/>
            <person name="Qi P."/>
            <person name="Barry K."/>
            <person name="Lipzen A."/>
            <person name="Berry L."/>
            <person name="Pedersen C."/>
            <person name="Gottilla T."/>
            <person name="Foltz A."/>
            <person name="Yu H."/>
            <person name="O'Malley R."/>
            <person name="Zhang C."/>
            <person name="Devos K."/>
            <person name="Sigmon B."/>
            <person name="Yu B."/>
            <person name="Obata T."/>
            <person name="Schmutz J."/>
            <person name="Schnable J."/>
        </authorList>
    </citation>
    <scope>NUCLEOTIDE SEQUENCE [LARGE SCALE GENOMIC DNA]</scope>
    <source>
        <strain evidence="4">cv. 540-79</strain>
    </source>
</reference>
<dbReference type="InterPro" id="IPR016039">
    <property type="entry name" value="Thiolase-like"/>
</dbReference>
<evidence type="ECO:0000313" key="4">
    <source>
        <dbReference type="Proteomes" id="UP001164776"/>
    </source>
</evidence>
<evidence type="ECO:0000256" key="1">
    <source>
        <dbReference type="ARBA" id="ARBA00005531"/>
    </source>
</evidence>
<dbReference type="InterPro" id="IPR001099">
    <property type="entry name" value="Chalcone/stilbene_synt_N"/>
</dbReference>
<dbReference type="Gene3D" id="3.40.47.10">
    <property type="match status" value="1"/>
</dbReference>
<dbReference type="PANTHER" id="PTHR11877">
    <property type="entry name" value="HYDROXYMETHYLGLUTARYL-COA SYNTHASE"/>
    <property type="match status" value="1"/>
</dbReference>
<dbReference type="FunFam" id="3.40.47.10:FF:000025">
    <property type="entry name" value="Chalcone synthase 2"/>
    <property type="match status" value="1"/>
</dbReference>
<comment type="caution">
    <text evidence="3">The sequence shown here is derived from an EMBL/GenBank/DDBJ whole genome shotgun (WGS) entry which is preliminary data.</text>
</comment>
<sequence>MGGNAAEIRRRLPRADGPAAVLAIGTANPEICISQDAYPDYYFRLTKSDDQHHSDELKDKLKRLCTKQRFFYHDEALVNAHPDFLDRASPSLNARLDIVKTAVPELAAAACRKAIAEWGRTAADITHLVVTTNSGAHNPGVDFHLVHLLGLRPSVRRIMLYLNGCYAGGAALRLAKDLAENNRGARVLLVCADLTLMFFAGPQDGHFQTLANQALFGDGAGAVVVGADPIVPVELPIFEIMSATQTILPNSEDALFMQFTGAGLGGSGAEGQLPVIIGDNIERCVVDAFACGLSSHGWRPINQHVVN</sequence>
<name>A0A9W7XE24_9POAL</name>